<proteinExistence type="predicted"/>
<gene>
    <name evidence="1" type="ORF">CGI_10016410</name>
</gene>
<dbReference type="InParanoid" id="K1PZE0"/>
<accession>K1PZE0</accession>
<reference evidence="1" key="1">
    <citation type="journal article" date="2012" name="Nature">
        <title>The oyster genome reveals stress adaptation and complexity of shell formation.</title>
        <authorList>
            <person name="Zhang G."/>
            <person name="Fang X."/>
            <person name="Guo X."/>
            <person name="Li L."/>
            <person name="Luo R."/>
            <person name="Xu F."/>
            <person name="Yang P."/>
            <person name="Zhang L."/>
            <person name="Wang X."/>
            <person name="Qi H."/>
            <person name="Xiong Z."/>
            <person name="Que H."/>
            <person name="Xie Y."/>
            <person name="Holland P.W."/>
            <person name="Paps J."/>
            <person name="Zhu Y."/>
            <person name="Wu F."/>
            <person name="Chen Y."/>
            <person name="Wang J."/>
            <person name="Peng C."/>
            <person name="Meng J."/>
            <person name="Yang L."/>
            <person name="Liu J."/>
            <person name="Wen B."/>
            <person name="Zhang N."/>
            <person name="Huang Z."/>
            <person name="Zhu Q."/>
            <person name="Feng Y."/>
            <person name="Mount A."/>
            <person name="Hedgecock D."/>
            <person name="Xu Z."/>
            <person name="Liu Y."/>
            <person name="Domazet-Loso T."/>
            <person name="Du Y."/>
            <person name="Sun X."/>
            <person name="Zhang S."/>
            <person name="Liu B."/>
            <person name="Cheng P."/>
            <person name="Jiang X."/>
            <person name="Li J."/>
            <person name="Fan D."/>
            <person name="Wang W."/>
            <person name="Fu W."/>
            <person name="Wang T."/>
            <person name="Wang B."/>
            <person name="Zhang J."/>
            <person name="Peng Z."/>
            <person name="Li Y."/>
            <person name="Li N."/>
            <person name="Wang J."/>
            <person name="Chen M."/>
            <person name="He Y."/>
            <person name="Tan F."/>
            <person name="Song X."/>
            <person name="Zheng Q."/>
            <person name="Huang R."/>
            <person name="Yang H."/>
            <person name="Du X."/>
            <person name="Chen L."/>
            <person name="Yang M."/>
            <person name="Gaffney P.M."/>
            <person name="Wang S."/>
            <person name="Luo L."/>
            <person name="She Z."/>
            <person name="Ming Y."/>
            <person name="Huang W."/>
            <person name="Zhang S."/>
            <person name="Huang B."/>
            <person name="Zhang Y."/>
            <person name="Qu T."/>
            <person name="Ni P."/>
            <person name="Miao G."/>
            <person name="Wang J."/>
            <person name="Wang Q."/>
            <person name="Steinberg C.E."/>
            <person name="Wang H."/>
            <person name="Li N."/>
            <person name="Qian L."/>
            <person name="Zhang G."/>
            <person name="Li Y."/>
            <person name="Yang H."/>
            <person name="Liu X."/>
            <person name="Wang J."/>
            <person name="Yin Y."/>
            <person name="Wang J."/>
        </authorList>
    </citation>
    <scope>NUCLEOTIDE SEQUENCE [LARGE SCALE GENOMIC DNA]</scope>
    <source>
        <strain evidence="1">05x7-T-G4-1.051#20</strain>
    </source>
</reference>
<dbReference type="HOGENOM" id="CLU_1267979_0_0_1"/>
<name>K1PZE0_MAGGI</name>
<protein>
    <submittedName>
        <fullName evidence="1">Uncharacterized protein</fullName>
    </submittedName>
</protein>
<dbReference type="AlphaFoldDB" id="K1PZE0"/>
<organism evidence="1">
    <name type="scientific">Magallana gigas</name>
    <name type="common">Pacific oyster</name>
    <name type="synonym">Crassostrea gigas</name>
    <dbReference type="NCBI Taxonomy" id="29159"/>
    <lineage>
        <taxon>Eukaryota</taxon>
        <taxon>Metazoa</taxon>
        <taxon>Spiralia</taxon>
        <taxon>Lophotrochozoa</taxon>
        <taxon>Mollusca</taxon>
        <taxon>Bivalvia</taxon>
        <taxon>Autobranchia</taxon>
        <taxon>Pteriomorphia</taxon>
        <taxon>Ostreida</taxon>
        <taxon>Ostreoidea</taxon>
        <taxon>Ostreidae</taxon>
        <taxon>Magallana</taxon>
    </lineage>
</organism>
<evidence type="ECO:0000313" key="1">
    <source>
        <dbReference type="EMBL" id="EKC24444.1"/>
    </source>
</evidence>
<dbReference type="EMBL" id="JH815810">
    <property type="protein sequence ID" value="EKC24444.1"/>
    <property type="molecule type" value="Genomic_DNA"/>
</dbReference>
<sequence>MNFVSNLFSKVKDVVSPAIAVIPPGMTGDFVGILGREMYSCVGGYHLPNFVAYAGFSYVMFYMDLMKRLGIDARTLWKYMNKTNVTPFKRVPLLPYRSPDMPPRILERWGRLVWDMENIYGNERDEEGNVILPKATQRSNLKKGKVESAGGGYQGIKRVNFCVKEGHPWDQQPPVPRPTIEELRAQWIEENEAQWEKDEIERLLEMEKEENDRKSAEI</sequence>